<accession>A0A6M5YI45</accession>
<sequence length="135" mass="14966">MSTIHFANHRVNVQSEIAIPEDPTVYLPAEEAARVRAELASAVRSAGPEWQPVIDAHLKRYGVWVDPREADERQNEEVRAAEVERRAVAERAADAQPATRGDLRRLEDSFTRALSRQDAATTKALAAVLEKAGVR</sequence>
<keyword evidence="2" id="KW-1185">Reference proteome</keyword>
<evidence type="ECO:0000313" key="2">
    <source>
        <dbReference type="Proteomes" id="UP000503447"/>
    </source>
</evidence>
<proteinExistence type="predicted"/>
<name>A0A6M5YI45_9BACT</name>
<dbReference type="KEGG" id="ftj:FTUN_0434"/>
<dbReference type="AlphaFoldDB" id="A0A6M5YI45"/>
<evidence type="ECO:0000313" key="1">
    <source>
        <dbReference type="EMBL" id="QJW92936.1"/>
    </source>
</evidence>
<reference evidence="2" key="1">
    <citation type="submission" date="2020-05" db="EMBL/GenBank/DDBJ databases">
        <title>Frigoriglobus tundricola gen. nov., sp. nov., a psychrotolerant cellulolytic planctomycete of the family Gemmataceae with two divergent copies of 16S rRNA gene.</title>
        <authorList>
            <person name="Kulichevskaya I.S."/>
            <person name="Ivanova A.A."/>
            <person name="Naumoff D.G."/>
            <person name="Beletsky A.V."/>
            <person name="Rijpstra W.I.C."/>
            <person name="Sinninghe Damste J.S."/>
            <person name="Mardanov A.V."/>
            <person name="Ravin N.V."/>
            <person name="Dedysh S.N."/>
        </authorList>
    </citation>
    <scope>NUCLEOTIDE SEQUENCE [LARGE SCALE GENOMIC DNA]</scope>
    <source>
        <strain evidence="2">PL17</strain>
    </source>
</reference>
<organism evidence="1 2">
    <name type="scientific">Frigoriglobus tundricola</name>
    <dbReference type="NCBI Taxonomy" id="2774151"/>
    <lineage>
        <taxon>Bacteria</taxon>
        <taxon>Pseudomonadati</taxon>
        <taxon>Planctomycetota</taxon>
        <taxon>Planctomycetia</taxon>
        <taxon>Gemmatales</taxon>
        <taxon>Gemmataceae</taxon>
        <taxon>Frigoriglobus</taxon>
    </lineage>
</organism>
<dbReference type="Proteomes" id="UP000503447">
    <property type="component" value="Chromosome"/>
</dbReference>
<gene>
    <name evidence="1" type="ORF">FTUN_0434</name>
</gene>
<protein>
    <submittedName>
        <fullName evidence="1">Uncharacterized protein</fullName>
    </submittedName>
</protein>
<dbReference type="EMBL" id="CP053452">
    <property type="protein sequence ID" value="QJW92936.1"/>
    <property type="molecule type" value="Genomic_DNA"/>
</dbReference>